<feature type="region of interest" description="Disordered" evidence="3">
    <location>
        <begin position="1"/>
        <end position="38"/>
    </location>
</feature>
<reference evidence="4" key="1">
    <citation type="submission" date="2019-07" db="EMBL/GenBank/DDBJ databases">
        <title>Hyphodiscus hymeniophilus genome sequencing and assembly.</title>
        <authorList>
            <person name="Kramer G."/>
            <person name="Nodwell J."/>
        </authorList>
    </citation>
    <scope>NUCLEOTIDE SEQUENCE</scope>
    <source>
        <strain evidence="4">ATCC 34498</strain>
    </source>
</reference>
<dbReference type="PANTHER" id="PTHR12214:SF0">
    <property type="entry name" value="LD29489P"/>
    <property type="match status" value="1"/>
</dbReference>
<feature type="region of interest" description="Disordered" evidence="3">
    <location>
        <begin position="298"/>
        <end position="363"/>
    </location>
</feature>
<organism evidence="4 5">
    <name type="scientific">Hyphodiscus hymeniophilus</name>
    <dbReference type="NCBI Taxonomy" id="353542"/>
    <lineage>
        <taxon>Eukaryota</taxon>
        <taxon>Fungi</taxon>
        <taxon>Dikarya</taxon>
        <taxon>Ascomycota</taxon>
        <taxon>Pezizomycotina</taxon>
        <taxon>Leotiomycetes</taxon>
        <taxon>Helotiales</taxon>
        <taxon>Hyphodiscaceae</taxon>
        <taxon>Hyphodiscus</taxon>
    </lineage>
</organism>
<keyword evidence="5" id="KW-1185">Reference proteome</keyword>
<gene>
    <name evidence="4" type="ORF">D0Z07_2049</name>
</gene>
<feature type="region of interest" description="Disordered" evidence="3">
    <location>
        <begin position="59"/>
        <end position="121"/>
    </location>
</feature>
<feature type="compositionally biased region" description="Polar residues" evidence="3">
    <location>
        <begin position="24"/>
        <end position="38"/>
    </location>
</feature>
<feature type="compositionally biased region" description="Acidic residues" evidence="3">
    <location>
        <begin position="321"/>
        <end position="331"/>
    </location>
</feature>
<dbReference type="InterPro" id="IPR028211">
    <property type="entry name" value="Ntr2"/>
</dbReference>
<evidence type="ECO:0000256" key="2">
    <source>
        <dbReference type="ARBA" id="ARBA00023242"/>
    </source>
</evidence>
<name>A0A9P7B006_9HELO</name>
<comment type="caution">
    <text evidence="4">The sequence shown here is derived from an EMBL/GenBank/DDBJ whole genome shotgun (WGS) entry which is preliminary data.</text>
</comment>
<dbReference type="PANTHER" id="PTHR12214">
    <property type="entry name" value="GC-RICH SEQUENCE DNA-BINDING FACTOR"/>
    <property type="match status" value="1"/>
</dbReference>
<keyword evidence="2" id="KW-0539">Nucleus</keyword>
<dbReference type="Pfam" id="PF15458">
    <property type="entry name" value="NTR2"/>
    <property type="match status" value="1"/>
</dbReference>
<dbReference type="GO" id="GO:0000390">
    <property type="term" value="P:spliceosomal complex disassembly"/>
    <property type="evidence" value="ECO:0007669"/>
    <property type="project" value="InterPro"/>
</dbReference>
<evidence type="ECO:0000313" key="5">
    <source>
        <dbReference type="Proteomes" id="UP000785200"/>
    </source>
</evidence>
<evidence type="ECO:0000256" key="1">
    <source>
        <dbReference type="ARBA" id="ARBA00004123"/>
    </source>
</evidence>
<evidence type="ECO:0000256" key="3">
    <source>
        <dbReference type="SAM" id="MobiDB-lite"/>
    </source>
</evidence>
<dbReference type="GO" id="GO:0071008">
    <property type="term" value="C:U2-type post-mRNA release spliceosomal complex"/>
    <property type="evidence" value="ECO:0007669"/>
    <property type="project" value="InterPro"/>
</dbReference>
<dbReference type="Proteomes" id="UP000785200">
    <property type="component" value="Unassembled WGS sequence"/>
</dbReference>
<feature type="compositionally biased region" description="Basic and acidic residues" evidence="3">
    <location>
        <begin position="163"/>
        <end position="181"/>
    </location>
</feature>
<feature type="region of interest" description="Disordered" evidence="3">
    <location>
        <begin position="436"/>
        <end position="477"/>
    </location>
</feature>
<accession>A0A9P7B006</accession>
<dbReference type="EMBL" id="VNKQ01000004">
    <property type="protein sequence ID" value="KAG0651747.1"/>
    <property type="molecule type" value="Genomic_DNA"/>
</dbReference>
<comment type="subcellular location">
    <subcellularLocation>
        <location evidence="1">Nucleus</location>
    </subcellularLocation>
</comment>
<evidence type="ECO:0000313" key="4">
    <source>
        <dbReference type="EMBL" id="KAG0651747.1"/>
    </source>
</evidence>
<feature type="region of interest" description="Disordered" evidence="3">
    <location>
        <begin position="151"/>
        <end position="208"/>
    </location>
</feature>
<sequence>MSSTFGSKRRARKIQVDEDDDGLNQAQNAQPLNSRKYSQVTATSLADYSKQADAITLARAGPSISQPGKKAFKKSSLRQSIAFDEQEDDVSEENKPTIGRSNSIAKKKKASASRLSFGPGEVISGDAAEALEDDEAFTPKKFTLGRRIFESNASRKNLPIPNRQREDGDDERPTYSKDYLNELKSSTPTTPKDVRSLQPTIEDGGLDASELEGALVVDMDTGPAYIPSEAEIQEKKKRRARLAHEKDFISLNDHEGDGSQLSLLLKKKKPEGRLVREDEDLGEGFDEFVDDGRISLGKKQEREARKRHRKEMADMIHQAEGSEDDEEDDSEAERAAAYEAAQTRAGMDGLHKHDSHIESAASQVPSRITPLPVLSECLARLQSTMSAMELEMQKRHKKMADLEQEKIDILAREVEVQELLKQAGNRYTALKADSNGAAANPMNMVPGGLGASEGMVDRGLESFGNTPTTRQEVEDVG</sequence>
<protein>
    <recommendedName>
        <fullName evidence="6">Nineteen complex-related protein 2-domain-containing protein</fullName>
    </recommendedName>
</protein>
<evidence type="ECO:0008006" key="6">
    <source>
        <dbReference type="Google" id="ProtNLM"/>
    </source>
</evidence>
<dbReference type="AlphaFoldDB" id="A0A9P7B006"/>
<proteinExistence type="predicted"/>
<dbReference type="OrthoDB" id="429427at2759"/>
<dbReference type="GO" id="GO:0003677">
    <property type="term" value="F:DNA binding"/>
    <property type="evidence" value="ECO:0007669"/>
    <property type="project" value="InterPro"/>
</dbReference>
<dbReference type="InterPro" id="IPR012890">
    <property type="entry name" value="GCFC2-like"/>
</dbReference>